<dbReference type="EMBL" id="JAKFHA010000025">
    <property type="protein sequence ID" value="MCF2531608.1"/>
    <property type="molecule type" value="Genomic_DNA"/>
</dbReference>
<dbReference type="Proteomes" id="UP001165378">
    <property type="component" value="Unassembled WGS sequence"/>
</dbReference>
<name>A0AA41Q4W9_9ACTN</name>
<keyword evidence="1 4" id="KW-0378">Hydrolase</keyword>
<accession>A0AA41Q4W9</accession>
<evidence type="ECO:0000313" key="5">
    <source>
        <dbReference type="Proteomes" id="UP001165378"/>
    </source>
</evidence>
<dbReference type="PANTHER" id="PTHR48081">
    <property type="entry name" value="AB HYDROLASE SUPERFAMILY PROTEIN C4A8.06C"/>
    <property type="match status" value="1"/>
</dbReference>
<feature type="region of interest" description="Disordered" evidence="2">
    <location>
        <begin position="76"/>
        <end position="98"/>
    </location>
</feature>
<evidence type="ECO:0000256" key="1">
    <source>
        <dbReference type="ARBA" id="ARBA00022801"/>
    </source>
</evidence>
<feature type="domain" description="Alpha/beta hydrolase fold-3" evidence="3">
    <location>
        <begin position="120"/>
        <end position="326"/>
    </location>
</feature>
<proteinExistence type="predicted"/>
<evidence type="ECO:0000259" key="3">
    <source>
        <dbReference type="Pfam" id="PF07859"/>
    </source>
</evidence>
<dbReference type="SUPFAM" id="SSF53474">
    <property type="entry name" value="alpha/beta-Hydrolases"/>
    <property type="match status" value="1"/>
</dbReference>
<comment type="caution">
    <text evidence="4">The sequence shown here is derived from an EMBL/GenBank/DDBJ whole genome shotgun (WGS) entry which is preliminary data.</text>
</comment>
<dbReference type="InterPro" id="IPR013094">
    <property type="entry name" value="AB_hydrolase_3"/>
</dbReference>
<dbReference type="PANTHER" id="PTHR48081:SF8">
    <property type="entry name" value="ALPHA_BETA HYDROLASE FOLD-3 DOMAIN-CONTAINING PROTEIN-RELATED"/>
    <property type="match status" value="1"/>
</dbReference>
<organism evidence="4 5">
    <name type="scientific">Yinghuangia soli</name>
    <dbReference type="NCBI Taxonomy" id="2908204"/>
    <lineage>
        <taxon>Bacteria</taxon>
        <taxon>Bacillati</taxon>
        <taxon>Actinomycetota</taxon>
        <taxon>Actinomycetes</taxon>
        <taxon>Kitasatosporales</taxon>
        <taxon>Streptomycetaceae</taxon>
        <taxon>Yinghuangia</taxon>
    </lineage>
</organism>
<reference evidence="4" key="1">
    <citation type="submission" date="2022-01" db="EMBL/GenBank/DDBJ databases">
        <title>Genome-Based Taxonomic Classification of the Phylum Actinobacteria.</title>
        <authorList>
            <person name="Gao Y."/>
        </authorList>
    </citation>
    <scope>NUCLEOTIDE SEQUENCE</scope>
    <source>
        <strain evidence="4">KLBMP 8922</strain>
    </source>
</reference>
<dbReference type="GO" id="GO:0016787">
    <property type="term" value="F:hydrolase activity"/>
    <property type="evidence" value="ECO:0007669"/>
    <property type="project" value="UniProtKB-KW"/>
</dbReference>
<protein>
    <submittedName>
        <fullName evidence="4">Alpha/beta hydrolase</fullName>
    </submittedName>
</protein>
<gene>
    <name evidence="4" type="ORF">LZ495_30935</name>
</gene>
<dbReference type="AlphaFoldDB" id="A0AA41Q4W9"/>
<dbReference type="InterPro" id="IPR050300">
    <property type="entry name" value="GDXG_lipolytic_enzyme"/>
</dbReference>
<sequence length="366" mass="38076">MAAPRLGPRGARAASAMLRGVFALPGPLLRPMAGPRVHGDDGRELPASSRAVMRLIQKQMPSGLHQLGRLRADSERGGPILAGREGRGLRTTDTTVPGAAGPLKARLYEPADATGPGPLLVFFHGGGWILGGVDSHEPVCRFLAARSGVRVLSAEYRLAPEHGFPAQYDDALAVFRHVVDTPEAFGAEPGRIGVGGDSAGGNLAAAVGHAALRSGTALPAWTLLIYPATDIGGSYPSRDAYGKGFVIDTETWTGPDGLISGFMPHADDPRLSVLHDPDVAGLPPTHVVTGGFDPLRDEGEAYAARLREAGVDVSAKRYDLLFHGFASFACVERHCAAAMAEIAAEVRRAMAATKAAAAPGDEVPAA</sequence>
<dbReference type="InterPro" id="IPR029058">
    <property type="entry name" value="AB_hydrolase_fold"/>
</dbReference>
<evidence type="ECO:0000256" key="2">
    <source>
        <dbReference type="SAM" id="MobiDB-lite"/>
    </source>
</evidence>
<evidence type="ECO:0000313" key="4">
    <source>
        <dbReference type="EMBL" id="MCF2531608.1"/>
    </source>
</evidence>
<keyword evidence="5" id="KW-1185">Reference proteome</keyword>
<dbReference type="RefSeq" id="WP_235056258.1">
    <property type="nucleotide sequence ID" value="NZ_JAKFHA010000025.1"/>
</dbReference>
<dbReference type="Pfam" id="PF07859">
    <property type="entry name" value="Abhydrolase_3"/>
    <property type="match status" value="1"/>
</dbReference>
<dbReference type="Gene3D" id="3.40.50.1820">
    <property type="entry name" value="alpha/beta hydrolase"/>
    <property type="match status" value="1"/>
</dbReference>